<dbReference type="InterPro" id="IPR009075">
    <property type="entry name" value="AcylCo_DH/oxidase_C"/>
</dbReference>
<comment type="similarity">
    <text evidence="3 9">Belongs to the acyl-CoA dehydrogenase family.</text>
</comment>
<dbReference type="Proteomes" id="UP001461498">
    <property type="component" value="Unassembled WGS sequence"/>
</dbReference>
<dbReference type="Pfam" id="PF00441">
    <property type="entry name" value="Acyl-CoA_dh_1"/>
    <property type="match status" value="1"/>
</dbReference>
<evidence type="ECO:0000256" key="9">
    <source>
        <dbReference type="RuleBase" id="RU362125"/>
    </source>
</evidence>
<keyword evidence="6" id="KW-0809">Transit peptide</keyword>
<feature type="domain" description="Acyl-CoA dehydrogenase/oxidase C-terminal" evidence="10">
    <location>
        <begin position="266"/>
        <end position="412"/>
    </location>
</feature>
<dbReference type="GO" id="GO:0033539">
    <property type="term" value="P:fatty acid beta-oxidation using acyl-CoA dehydrogenase"/>
    <property type="evidence" value="ECO:0007669"/>
    <property type="project" value="TreeGrafter"/>
</dbReference>
<evidence type="ECO:0008006" key="15">
    <source>
        <dbReference type="Google" id="ProtNLM"/>
    </source>
</evidence>
<keyword evidence="8" id="KW-0496">Mitochondrion</keyword>
<evidence type="ECO:0000256" key="4">
    <source>
        <dbReference type="ARBA" id="ARBA00022630"/>
    </source>
</evidence>
<dbReference type="InterPro" id="IPR052033">
    <property type="entry name" value="Glutaryl-CoA_DH_mitochondrial"/>
</dbReference>
<dbReference type="GO" id="GO:0050660">
    <property type="term" value="F:flavin adenine dinucleotide binding"/>
    <property type="evidence" value="ECO:0007669"/>
    <property type="project" value="InterPro"/>
</dbReference>
<evidence type="ECO:0000256" key="8">
    <source>
        <dbReference type="ARBA" id="ARBA00023128"/>
    </source>
</evidence>
<dbReference type="InterPro" id="IPR046373">
    <property type="entry name" value="Acyl-CoA_Oxase/DH_mid-dom_sf"/>
</dbReference>
<dbReference type="InterPro" id="IPR036250">
    <property type="entry name" value="AcylCo_DH-like_C"/>
</dbReference>
<evidence type="ECO:0000259" key="10">
    <source>
        <dbReference type="Pfam" id="PF00441"/>
    </source>
</evidence>
<accession>A0AAW1CIJ4</accession>
<dbReference type="PANTHER" id="PTHR42807:SF1">
    <property type="entry name" value="GLUTARYL-COA DEHYDROGENASE, MITOCHONDRIAL"/>
    <property type="match status" value="1"/>
</dbReference>
<keyword evidence="4 9" id="KW-0285">Flavoprotein</keyword>
<evidence type="ECO:0000256" key="1">
    <source>
        <dbReference type="ARBA" id="ARBA00001974"/>
    </source>
</evidence>
<dbReference type="GO" id="GO:0004361">
    <property type="term" value="F:glutaryl-CoA dehydrogenase activity"/>
    <property type="evidence" value="ECO:0007669"/>
    <property type="project" value="TreeGrafter"/>
</dbReference>
<dbReference type="SUPFAM" id="SSF56645">
    <property type="entry name" value="Acyl-CoA dehydrogenase NM domain-like"/>
    <property type="match status" value="1"/>
</dbReference>
<comment type="cofactor">
    <cofactor evidence="1 9">
        <name>FAD</name>
        <dbReference type="ChEBI" id="CHEBI:57692"/>
    </cofactor>
</comment>
<sequence length="419" mass="46520">MLRTGSIILKAVKESKGSNFLRKCQLSSTAFNWEDPLNLDDQLNENEILVKNTLRNYCNEKLMPRIIKANRNGEFDRNIMTELGSLGVLGCHIPGVHSETASTVCYGLVSRELERVDSAYRSAFSVQSSLVMLPIHLYGSKEQKEKYLPKLASGELIGSFGLTEPNFGSDAAGMETNIKYDEKQDCYILNGSKTWITNAPIADVFIIWARSRDDKKVYGIIVERGTPGLSTTSIEGKFSLRASHTGTIFMDNVKVPKSSFLPEGVGMKAPFGCLSSARLGISWGVLGAAEFCFHYARSYVLERKQFKRPLASNQLIQKKLADMLTEISIGLQACLRVSRLNDENRLADEMVSIVKRNSCGKALEIARIARDMLGANGVSDEYHVIRHMMNLESVNTYEGTHDVHALILGRAITGINAFF</sequence>
<dbReference type="GO" id="GO:0000062">
    <property type="term" value="F:fatty-acyl-CoA binding"/>
    <property type="evidence" value="ECO:0007669"/>
    <property type="project" value="TreeGrafter"/>
</dbReference>
<dbReference type="Gene3D" id="1.10.540.10">
    <property type="entry name" value="Acyl-CoA dehydrogenase/oxidase, N-terminal domain"/>
    <property type="match status" value="1"/>
</dbReference>
<protein>
    <recommendedName>
        <fullName evidence="15">Glutaryl-CoA dehydrogenase</fullName>
    </recommendedName>
</protein>
<evidence type="ECO:0000259" key="11">
    <source>
        <dbReference type="Pfam" id="PF02770"/>
    </source>
</evidence>
<proteinExistence type="inferred from homology"/>
<evidence type="ECO:0000256" key="6">
    <source>
        <dbReference type="ARBA" id="ARBA00022946"/>
    </source>
</evidence>
<evidence type="ECO:0000256" key="2">
    <source>
        <dbReference type="ARBA" id="ARBA00004305"/>
    </source>
</evidence>
<dbReference type="FunFam" id="1.20.140.10:FF:000006">
    <property type="entry name" value="Glutaryl-CoA dehydrogenase, mitochondrial"/>
    <property type="match status" value="1"/>
</dbReference>
<keyword evidence="7 9" id="KW-0560">Oxidoreductase</keyword>
<dbReference type="Pfam" id="PF02770">
    <property type="entry name" value="Acyl-CoA_dh_M"/>
    <property type="match status" value="1"/>
</dbReference>
<dbReference type="Gene3D" id="2.40.110.10">
    <property type="entry name" value="Butyryl-CoA Dehydrogenase, subunit A, domain 2"/>
    <property type="match status" value="1"/>
</dbReference>
<dbReference type="Gene3D" id="1.20.140.10">
    <property type="entry name" value="Butyryl-CoA Dehydrogenase, subunit A, domain 3"/>
    <property type="match status" value="1"/>
</dbReference>
<dbReference type="GO" id="GO:0046949">
    <property type="term" value="P:fatty-acyl-CoA biosynthetic process"/>
    <property type="evidence" value="ECO:0007669"/>
    <property type="project" value="TreeGrafter"/>
</dbReference>
<reference evidence="13 14" key="1">
    <citation type="submission" date="2022-12" db="EMBL/GenBank/DDBJ databases">
        <title>Chromosome-level genome assembly of true bugs.</title>
        <authorList>
            <person name="Ma L."/>
            <person name="Li H."/>
        </authorList>
    </citation>
    <scope>NUCLEOTIDE SEQUENCE [LARGE SCALE GENOMIC DNA]</scope>
    <source>
        <strain evidence="13">Lab_2022b</strain>
    </source>
</reference>
<feature type="domain" description="Acyl-CoA oxidase/dehydrogenase middle" evidence="11">
    <location>
        <begin position="159"/>
        <end position="253"/>
    </location>
</feature>
<evidence type="ECO:0000313" key="14">
    <source>
        <dbReference type="Proteomes" id="UP001461498"/>
    </source>
</evidence>
<gene>
    <name evidence="13" type="ORF">O3M35_004147</name>
</gene>
<organism evidence="13 14">
    <name type="scientific">Rhynocoris fuscipes</name>
    <dbReference type="NCBI Taxonomy" id="488301"/>
    <lineage>
        <taxon>Eukaryota</taxon>
        <taxon>Metazoa</taxon>
        <taxon>Ecdysozoa</taxon>
        <taxon>Arthropoda</taxon>
        <taxon>Hexapoda</taxon>
        <taxon>Insecta</taxon>
        <taxon>Pterygota</taxon>
        <taxon>Neoptera</taxon>
        <taxon>Paraneoptera</taxon>
        <taxon>Hemiptera</taxon>
        <taxon>Heteroptera</taxon>
        <taxon>Panheteroptera</taxon>
        <taxon>Cimicomorpha</taxon>
        <taxon>Reduviidae</taxon>
        <taxon>Harpactorinae</taxon>
        <taxon>Harpactorini</taxon>
        <taxon>Rhynocoris</taxon>
    </lineage>
</organism>
<dbReference type="InterPro" id="IPR006091">
    <property type="entry name" value="Acyl-CoA_Oxase/DH_mid-dom"/>
</dbReference>
<dbReference type="FunFam" id="1.10.540.10:FF:000003">
    <property type="entry name" value="glutaryl-CoA dehydrogenase, mitochondrial"/>
    <property type="match status" value="1"/>
</dbReference>
<comment type="subcellular location">
    <subcellularLocation>
        <location evidence="2">Mitochondrion matrix</location>
    </subcellularLocation>
</comment>
<evidence type="ECO:0000256" key="5">
    <source>
        <dbReference type="ARBA" id="ARBA00022827"/>
    </source>
</evidence>
<dbReference type="GO" id="GO:0005743">
    <property type="term" value="C:mitochondrial inner membrane"/>
    <property type="evidence" value="ECO:0007669"/>
    <property type="project" value="TreeGrafter"/>
</dbReference>
<dbReference type="CDD" id="cd01151">
    <property type="entry name" value="GCD"/>
    <property type="match status" value="1"/>
</dbReference>
<dbReference type="Pfam" id="PF02771">
    <property type="entry name" value="Acyl-CoA_dh_N"/>
    <property type="match status" value="1"/>
</dbReference>
<dbReference type="InterPro" id="IPR013786">
    <property type="entry name" value="AcylCoA_DH/ox_N"/>
</dbReference>
<dbReference type="GO" id="GO:0005759">
    <property type="term" value="C:mitochondrial matrix"/>
    <property type="evidence" value="ECO:0007669"/>
    <property type="project" value="UniProtKB-SubCell"/>
</dbReference>
<comment type="caution">
    <text evidence="13">The sequence shown here is derived from an EMBL/GenBank/DDBJ whole genome shotgun (WGS) entry which is preliminary data.</text>
</comment>
<evidence type="ECO:0000313" key="13">
    <source>
        <dbReference type="EMBL" id="KAK9497438.1"/>
    </source>
</evidence>
<evidence type="ECO:0000259" key="12">
    <source>
        <dbReference type="Pfam" id="PF02771"/>
    </source>
</evidence>
<dbReference type="InterPro" id="IPR037069">
    <property type="entry name" value="AcylCoA_DH/ox_N_sf"/>
</dbReference>
<keyword evidence="5 9" id="KW-0274">FAD</keyword>
<dbReference type="SUPFAM" id="SSF47203">
    <property type="entry name" value="Acyl-CoA dehydrogenase C-terminal domain-like"/>
    <property type="match status" value="1"/>
</dbReference>
<dbReference type="EMBL" id="JAPXFL010000014">
    <property type="protein sequence ID" value="KAK9497438.1"/>
    <property type="molecule type" value="Genomic_DNA"/>
</dbReference>
<dbReference type="PANTHER" id="PTHR42807">
    <property type="entry name" value="GLUTARYL-COA DEHYDROGENASE, MITOCHONDRIAL"/>
    <property type="match status" value="1"/>
</dbReference>
<evidence type="ECO:0000256" key="7">
    <source>
        <dbReference type="ARBA" id="ARBA00023002"/>
    </source>
</evidence>
<keyword evidence="14" id="KW-1185">Reference proteome</keyword>
<dbReference type="InterPro" id="IPR009100">
    <property type="entry name" value="AcylCoA_DH/oxidase_NM_dom_sf"/>
</dbReference>
<feature type="domain" description="Acyl-CoA dehydrogenase/oxidase N-terminal" evidence="12">
    <location>
        <begin position="45"/>
        <end position="155"/>
    </location>
</feature>
<dbReference type="AlphaFoldDB" id="A0AAW1CIJ4"/>
<evidence type="ECO:0000256" key="3">
    <source>
        <dbReference type="ARBA" id="ARBA00009347"/>
    </source>
</evidence>
<name>A0AAW1CIJ4_9HEMI</name>